<organism evidence="1 2">
    <name type="scientific">Penicillium camemberti (strain FM 013)</name>
    <dbReference type="NCBI Taxonomy" id="1429867"/>
    <lineage>
        <taxon>Eukaryota</taxon>
        <taxon>Fungi</taxon>
        <taxon>Dikarya</taxon>
        <taxon>Ascomycota</taxon>
        <taxon>Pezizomycotina</taxon>
        <taxon>Eurotiomycetes</taxon>
        <taxon>Eurotiomycetidae</taxon>
        <taxon>Eurotiales</taxon>
        <taxon>Aspergillaceae</taxon>
        <taxon>Penicillium</taxon>
    </lineage>
</organism>
<name>A0A0G4PW36_PENC3</name>
<dbReference type="Proteomes" id="UP000053732">
    <property type="component" value="Unassembled WGS sequence"/>
</dbReference>
<accession>A0A0G4PW36</accession>
<evidence type="ECO:0000313" key="2">
    <source>
        <dbReference type="Proteomes" id="UP000053732"/>
    </source>
</evidence>
<gene>
    <name evidence="1" type="ORF">PCAMFM013_S050g000021</name>
</gene>
<reference evidence="1 2" key="1">
    <citation type="journal article" date="2014" name="Nat. Commun.">
        <title>Multiple recent horizontal transfers of a large genomic region in cheese making fungi.</title>
        <authorList>
            <person name="Cheeseman K."/>
            <person name="Ropars J."/>
            <person name="Renault P."/>
            <person name="Dupont J."/>
            <person name="Gouzy J."/>
            <person name="Branca A."/>
            <person name="Abraham A.L."/>
            <person name="Ceppi M."/>
            <person name="Conseiller E."/>
            <person name="Debuchy R."/>
            <person name="Malagnac F."/>
            <person name="Goarin A."/>
            <person name="Silar P."/>
            <person name="Lacoste S."/>
            <person name="Sallet E."/>
            <person name="Bensimon A."/>
            <person name="Giraud T."/>
            <person name="Brygoo Y."/>
        </authorList>
    </citation>
    <scope>NUCLEOTIDE SEQUENCE [LARGE SCALE GENOMIC DNA]</scope>
    <source>
        <strain evidence="2">FM 013</strain>
    </source>
</reference>
<dbReference type="EMBL" id="HG793183">
    <property type="protein sequence ID" value="CRL30374.1"/>
    <property type="molecule type" value="Genomic_DNA"/>
</dbReference>
<evidence type="ECO:0000313" key="1">
    <source>
        <dbReference type="EMBL" id="CRL30374.1"/>
    </source>
</evidence>
<keyword evidence="2" id="KW-1185">Reference proteome</keyword>
<sequence length="116" mass="13320">MCDFTTHTEWVYLRLRLKRTLFPTDHNSTAGWPNGKALDYESRDCSKNKIESWDNPIAVFLMCHSLYVSFPYADVAGCGVFLKDRLKAAHLKGAPKYTRDSKEIFDPPERYGIGVE</sequence>
<dbReference type="AlphaFoldDB" id="A0A0G4PW36"/>
<protein>
    <submittedName>
        <fullName evidence="1">Str. FM013</fullName>
    </submittedName>
</protein>
<proteinExistence type="predicted"/>